<dbReference type="PANTHER" id="PTHR43717:SF1">
    <property type="entry name" value="ANAEROBIC NITRIC OXIDE REDUCTASE FLAVORUBREDOXIN"/>
    <property type="match status" value="1"/>
</dbReference>
<feature type="domain" description="Flavodoxin-like" evidence="2">
    <location>
        <begin position="256"/>
        <end position="396"/>
    </location>
</feature>
<dbReference type="SUPFAM" id="SSF52218">
    <property type="entry name" value="Flavoproteins"/>
    <property type="match status" value="1"/>
</dbReference>
<protein>
    <submittedName>
        <fullName evidence="3">FprA family A-type flavoprotein</fullName>
    </submittedName>
</protein>
<dbReference type="InterPro" id="IPR016440">
    <property type="entry name" value="Rubredoxin-O_OxRdtase"/>
</dbReference>
<dbReference type="GO" id="GO:0009055">
    <property type="term" value="F:electron transfer activity"/>
    <property type="evidence" value="ECO:0007669"/>
    <property type="project" value="InterPro"/>
</dbReference>
<dbReference type="InterPro" id="IPR008254">
    <property type="entry name" value="Flavodoxin/NO_synth"/>
</dbReference>
<dbReference type="Gene3D" id="3.40.50.360">
    <property type="match status" value="1"/>
</dbReference>
<keyword evidence="4" id="KW-1185">Reference proteome</keyword>
<dbReference type="InterPro" id="IPR045761">
    <property type="entry name" value="ODP_dom"/>
</dbReference>
<dbReference type="PANTHER" id="PTHR43717">
    <property type="entry name" value="ANAEROBIC NITRIC OXIDE REDUCTASE FLAVORUBREDOXIN"/>
    <property type="match status" value="1"/>
</dbReference>
<dbReference type="AlphaFoldDB" id="A0A8I0ABP5"/>
<dbReference type="InterPro" id="IPR001226">
    <property type="entry name" value="Flavodoxin_CS"/>
</dbReference>
<comment type="caution">
    <text evidence="3">The sequence shown here is derived from an EMBL/GenBank/DDBJ whole genome shotgun (WGS) entry which is preliminary data.</text>
</comment>
<dbReference type="GO" id="GO:0046872">
    <property type="term" value="F:metal ion binding"/>
    <property type="evidence" value="ECO:0007669"/>
    <property type="project" value="InterPro"/>
</dbReference>
<dbReference type="Pfam" id="PF19583">
    <property type="entry name" value="ODP"/>
    <property type="match status" value="1"/>
</dbReference>
<organism evidence="3 4">
    <name type="scientific">Blautia segnis</name>
    <dbReference type="NCBI Taxonomy" id="2763030"/>
    <lineage>
        <taxon>Bacteria</taxon>
        <taxon>Bacillati</taxon>
        <taxon>Bacillota</taxon>
        <taxon>Clostridia</taxon>
        <taxon>Lachnospirales</taxon>
        <taxon>Lachnospiraceae</taxon>
        <taxon>Blautia</taxon>
    </lineage>
</organism>
<dbReference type="Gene3D" id="3.60.15.10">
    <property type="entry name" value="Ribonuclease Z/Hydroxyacylglutathione hydrolase-like"/>
    <property type="match status" value="1"/>
</dbReference>
<dbReference type="CDD" id="cd07709">
    <property type="entry name" value="flavodiiron_proteins_MBL-fold"/>
    <property type="match status" value="1"/>
</dbReference>
<sequence>MYNVKKVNEDLYWIGASDRRLALFENIYPIPRGVSYNSYVILDEQTVLLDTVDKAVSGQFFENLEHVLGERKLDYIIVNHMEPDHCAIVEEVVRRYPEVKVVGNAKTFTMMKQFFTFDVDAHAVVIKEGDTISTGKHTLAFAMIPMVHWPEAMVTYDAYDKVLFSADAFGTFGALNGNVFADEVNFKEEWLDDARRYLVNIVGKYGVQVQAALKKALTLDIAMICPLHGPIWREDLGWFIEKYQKWSTYTPEDHNVLILYASIYGNTENAADVLAGKLADAGEKNIAVYDVSVTDPSYLVAEAFRCDRIVFACPTYNAGLFPKMETLLHELAAHNLQKRKVAVLENGTWASTAGKQMKEILSSMKNMEICENTVTVKSALKENQLEQLDQIVDFMTKETIA</sequence>
<dbReference type="GO" id="GO:0016651">
    <property type="term" value="F:oxidoreductase activity, acting on NAD(P)H"/>
    <property type="evidence" value="ECO:0007669"/>
    <property type="project" value="UniProtKB-ARBA"/>
</dbReference>
<accession>A0A8I0ABP5</accession>
<dbReference type="PIRSF" id="PIRSF005243">
    <property type="entry name" value="ROO"/>
    <property type="match status" value="1"/>
</dbReference>
<gene>
    <name evidence="3" type="ORF">H8S54_11475</name>
</gene>
<reference evidence="3 4" key="1">
    <citation type="submission" date="2020-08" db="EMBL/GenBank/DDBJ databases">
        <title>Genome public.</title>
        <authorList>
            <person name="Liu C."/>
            <person name="Sun Q."/>
        </authorList>
    </citation>
    <scope>NUCLEOTIDE SEQUENCE [LARGE SCALE GENOMIC DNA]</scope>
    <source>
        <strain evidence="3 4">BX17</strain>
    </source>
</reference>
<dbReference type="SMART" id="SM00849">
    <property type="entry name" value="Lactamase_B"/>
    <property type="match status" value="1"/>
</dbReference>
<dbReference type="InterPro" id="IPR029039">
    <property type="entry name" value="Flavoprotein-like_sf"/>
</dbReference>
<dbReference type="RefSeq" id="WP_021925381.1">
    <property type="nucleotide sequence ID" value="NZ_JACOOT010000026.1"/>
</dbReference>
<dbReference type="SUPFAM" id="SSF56281">
    <property type="entry name" value="Metallo-hydrolase/oxidoreductase"/>
    <property type="match status" value="1"/>
</dbReference>
<dbReference type="InterPro" id="IPR001279">
    <property type="entry name" value="Metallo-B-lactamas"/>
</dbReference>
<dbReference type="InterPro" id="IPR036866">
    <property type="entry name" value="RibonucZ/Hydroxyglut_hydro"/>
</dbReference>
<name>A0A8I0ABP5_9FIRM</name>
<evidence type="ECO:0000313" key="3">
    <source>
        <dbReference type="EMBL" id="MBC5651715.1"/>
    </source>
</evidence>
<dbReference type="GO" id="GO:0010181">
    <property type="term" value="F:FMN binding"/>
    <property type="evidence" value="ECO:0007669"/>
    <property type="project" value="InterPro"/>
</dbReference>
<dbReference type="PROSITE" id="PS00201">
    <property type="entry name" value="FLAVODOXIN"/>
    <property type="match status" value="1"/>
</dbReference>
<evidence type="ECO:0000256" key="1">
    <source>
        <dbReference type="ARBA" id="ARBA00007121"/>
    </source>
</evidence>
<comment type="similarity">
    <text evidence="1">In the N-terminal section; belongs to the zinc metallo-hydrolase group 3 family.</text>
</comment>
<dbReference type="Pfam" id="PF00258">
    <property type="entry name" value="Flavodoxin_1"/>
    <property type="match status" value="1"/>
</dbReference>
<evidence type="ECO:0000259" key="2">
    <source>
        <dbReference type="PROSITE" id="PS50902"/>
    </source>
</evidence>
<dbReference type="PROSITE" id="PS50902">
    <property type="entry name" value="FLAVODOXIN_LIKE"/>
    <property type="match status" value="1"/>
</dbReference>
<evidence type="ECO:0000313" key="4">
    <source>
        <dbReference type="Proteomes" id="UP000652847"/>
    </source>
</evidence>
<dbReference type="EMBL" id="JACOOT010000026">
    <property type="protein sequence ID" value="MBC5651715.1"/>
    <property type="molecule type" value="Genomic_DNA"/>
</dbReference>
<proteinExistence type="inferred from homology"/>
<dbReference type="Proteomes" id="UP000652847">
    <property type="component" value="Unassembled WGS sequence"/>
</dbReference>